<comment type="caution">
    <text evidence="1">The sequence shown here is derived from an EMBL/GenBank/DDBJ whole genome shotgun (WGS) entry which is preliminary data.</text>
</comment>
<dbReference type="Proteomes" id="UP000324800">
    <property type="component" value="Unassembled WGS sequence"/>
</dbReference>
<gene>
    <name evidence="1" type="ORF">EZS28_028600</name>
</gene>
<evidence type="ECO:0000313" key="2">
    <source>
        <dbReference type="Proteomes" id="UP000324800"/>
    </source>
</evidence>
<accession>A0A5J4V052</accession>
<evidence type="ECO:0000313" key="1">
    <source>
        <dbReference type="EMBL" id="KAA6375873.1"/>
    </source>
</evidence>
<proteinExistence type="predicted"/>
<reference evidence="1 2" key="1">
    <citation type="submission" date="2019-03" db="EMBL/GenBank/DDBJ databases">
        <title>Single cell metagenomics reveals metabolic interactions within the superorganism composed of flagellate Streblomastix strix and complex community of Bacteroidetes bacteria on its surface.</title>
        <authorList>
            <person name="Treitli S.C."/>
            <person name="Kolisko M."/>
            <person name="Husnik F."/>
            <person name="Keeling P."/>
            <person name="Hampl V."/>
        </authorList>
    </citation>
    <scope>NUCLEOTIDE SEQUENCE [LARGE SCALE GENOMIC DNA]</scope>
    <source>
        <strain evidence="1">ST1C</strain>
    </source>
</reference>
<dbReference type="AlphaFoldDB" id="A0A5J4V052"/>
<protein>
    <submittedName>
        <fullName evidence="1">Uncharacterized protein</fullName>
    </submittedName>
</protein>
<dbReference type="EMBL" id="SNRW01010927">
    <property type="protein sequence ID" value="KAA6375873.1"/>
    <property type="molecule type" value="Genomic_DNA"/>
</dbReference>
<sequence>MKQGKSWEDLMTVKDPEEKEINGFVLKQMMKKPQYATRKKRKEESKYKLDILLRYIQGKFGYIDQLGEQEHIGCMISSIIAFATLHLTEINRTKATRNEDGSLQLETAVWMGDDYDLTVTFRPKKASYEYLSKAVHKIMKGAGVQAKNSVTQILKSSITKSIDQDVSQQDVDRSSRHKEGAGTIAVHQDINLNDRLSDTDKL</sequence>
<name>A0A5J4V052_9EUKA</name>
<organism evidence="1 2">
    <name type="scientific">Streblomastix strix</name>
    <dbReference type="NCBI Taxonomy" id="222440"/>
    <lineage>
        <taxon>Eukaryota</taxon>
        <taxon>Metamonada</taxon>
        <taxon>Preaxostyla</taxon>
        <taxon>Oxymonadida</taxon>
        <taxon>Streblomastigidae</taxon>
        <taxon>Streblomastix</taxon>
    </lineage>
</organism>